<dbReference type="Proteomes" id="UP000516052">
    <property type="component" value="Chromosome"/>
</dbReference>
<gene>
    <name evidence="2" type="ORF">IAG44_35830</name>
</gene>
<dbReference type="InterPro" id="IPR028082">
    <property type="entry name" value="Peripla_BP_I"/>
</dbReference>
<organism evidence="2 3">
    <name type="scientific">Streptomyces roseirectus</name>
    <dbReference type="NCBI Taxonomy" id="2768066"/>
    <lineage>
        <taxon>Bacteria</taxon>
        <taxon>Bacillati</taxon>
        <taxon>Actinomycetota</taxon>
        <taxon>Actinomycetes</taxon>
        <taxon>Kitasatosporales</taxon>
        <taxon>Streptomycetaceae</taxon>
        <taxon>Streptomyces</taxon>
    </lineage>
</organism>
<accession>A0A7H0IND4</accession>
<dbReference type="Gene3D" id="3.40.50.2300">
    <property type="match status" value="2"/>
</dbReference>
<evidence type="ECO:0000256" key="1">
    <source>
        <dbReference type="SAM" id="MobiDB-lite"/>
    </source>
</evidence>
<sequence length="187" mass="19030">MCRRGVRGAGGGARAFVFSGTSPQRAALCARALADAGFGGVCLGTWHVMRPEFPRAAGAAGEGWVFGAPFTDPGRVSAGFVAAYRARHGVAPGRWAPEAYDAVGVVARALEGLDVTPGAVVRRPASTEYAGLVKPPRFTTSSGARSRGRCTSCTGRAGRGSGSSAGTTGCEPPARYSSERAGLVRLG</sequence>
<keyword evidence="3" id="KW-1185">Reference proteome</keyword>
<evidence type="ECO:0000313" key="2">
    <source>
        <dbReference type="EMBL" id="QNP74300.1"/>
    </source>
</evidence>
<reference evidence="2 3" key="1">
    <citation type="submission" date="2020-08" db="EMBL/GenBank/DDBJ databases">
        <title>A novel species.</title>
        <authorList>
            <person name="Gao J."/>
        </authorList>
    </citation>
    <scope>NUCLEOTIDE SEQUENCE [LARGE SCALE GENOMIC DNA]</scope>
    <source>
        <strain evidence="2 3">CRXT-G-22</strain>
    </source>
</reference>
<dbReference type="KEGG" id="sroi:IAG44_35830"/>
<name>A0A7H0IND4_9ACTN</name>
<proteinExistence type="predicted"/>
<evidence type="ECO:0008006" key="4">
    <source>
        <dbReference type="Google" id="ProtNLM"/>
    </source>
</evidence>
<evidence type="ECO:0000313" key="3">
    <source>
        <dbReference type="Proteomes" id="UP000516052"/>
    </source>
</evidence>
<dbReference type="EMBL" id="CP060828">
    <property type="protein sequence ID" value="QNP74300.1"/>
    <property type="molecule type" value="Genomic_DNA"/>
</dbReference>
<feature type="region of interest" description="Disordered" evidence="1">
    <location>
        <begin position="136"/>
        <end position="176"/>
    </location>
</feature>
<dbReference type="RefSeq" id="WP_187751225.1">
    <property type="nucleotide sequence ID" value="NZ_CP060828.1"/>
</dbReference>
<dbReference type="AlphaFoldDB" id="A0A7H0IND4"/>
<dbReference type="SUPFAM" id="SSF53822">
    <property type="entry name" value="Periplasmic binding protein-like I"/>
    <property type="match status" value="1"/>
</dbReference>
<protein>
    <recommendedName>
        <fullName evidence="4">Leucine-binding protein domain-containing protein</fullName>
    </recommendedName>
</protein>